<dbReference type="Proteomes" id="UP000094828">
    <property type="component" value="Unassembled WGS sequence"/>
</dbReference>
<name>A0A1C3E403_9PLAN</name>
<dbReference type="PANTHER" id="PTHR30093">
    <property type="entry name" value="GENERAL SECRETION PATHWAY PROTEIN G"/>
    <property type="match status" value="1"/>
</dbReference>
<dbReference type="Pfam" id="PF07596">
    <property type="entry name" value="SBP_bac_10"/>
    <property type="match status" value="1"/>
</dbReference>
<proteinExistence type="predicted"/>
<feature type="transmembrane region" description="Helical" evidence="1">
    <location>
        <begin position="6"/>
        <end position="27"/>
    </location>
</feature>
<dbReference type="OrthoDB" id="258182at2"/>
<dbReference type="PANTHER" id="PTHR30093:SF2">
    <property type="entry name" value="TYPE II SECRETION SYSTEM PROTEIN H"/>
    <property type="match status" value="1"/>
</dbReference>
<dbReference type="AlphaFoldDB" id="A0A1C3E403"/>
<accession>A0A1C3E403</accession>
<sequence length="368" mass="41609">MNILKIAIGLILTSVVLAILSGALLNAREQARRSQWMYTLKQIGYALHTYHDNYRCLPPGGIFSEAGQGYQGWPSRLAPFQSQTPFSTWVDDGIPWDDPRQIEWFTMAHCREGRWWQDPGLTLKEKNTFPLIHVAANSWVMHRNSHVTLQDVGDLASTILAADASEPFDVYGSTTAWRDASIPVNSSPSGFSSHGRLMTHCLMADATVRSVDVNVDASIWKQMQGPESLRPIDKLIDRIPGIPPVPTRFDRRIWTDMFHKDIQRATLTADGQHLILNTECADPSLQRERREEVFQSWLIELAALCAKGDVQSAKLYRYPSPEEVKVLLACKNLKTVDIRAVRNAPVIRPLFEQESHRIQIIETPDTSE</sequence>
<reference evidence="3 4" key="1">
    <citation type="submission" date="2016-05" db="EMBL/GenBank/DDBJ databases">
        <title>Genomic and physiological characterization of Planctopirus sp. isolated from fresh water lake.</title>
        <authorList>
            <person name="Subhash Y."/>
            <person name="Ramana C."/>
        </authorList>
    </citation>
    <scope>NUCLEOTIDE SEQUENCE [LARGE SCALE GENOMIC DNA]</scope>
    <source>
        <strain evidence="3 4">JC280</strain>
    </source>
</reference>
<dbReference type="InterPro" id="IPR011453">
    <property type="entry name" value="DUF1559"/>
</dbReference>
<evidence type="ECO:0000259" key="2">
    <source>
        <dbReference type="Pfam" id="PF07596"/>
    </source>
</evidence>
<dbReference type="InterPro" id="IPR045584">
    <property type="entry name" value="Pilin-like"/>
</dbReference>
<organism evidence="3 4">
    <name type="scientific">Planctopirus hydrillae</name>
    <dbReference type="NCBI Taxonomy" id="1841610"/>
    <lineage>
        <taxon>Bacteria</taxon>
        <taxon>Pseudomonadati</taxon>
        <taxon>Planctomycetota</taxon>
        <taxon>Planctomycetia</taxon>
        <taxon>Planctomycetales</taxon>
        <taxon>Planctomycetaceae</taxon>
        <taxon>Planctopirus</taxon>
    </lineage>
</organism>
<dbReference type="STRING" id="1841610.A6X21_15180"/>
<feature type="domain" description="DUF1559" evidence="2">
    <location>
        <begin position="26"/>
        <end position="106"/>
    </location>
</feature>
<evidence type="ECO:0000256" key="1">
    <source>
        <dbReference type="SAM" id="Phobius"/>
    </source>
</evidence>
<dbReference type="EMBL" id="LYDR01000159">
    <property type="protein sequence ID" value="ODA27889.1"/>
    <property type="molecule type" value="Genomic_DNA"/>
</dbReference>
<protein>
    <recommendedName>
        <fullName evidence="2">DUF1559 domain-containing protein</fullName>
    </recommendedName>
</protein>
<keyword evidence="1" id="KW-1133">Transmembrane helix</keyword>
<dbReference type="RefSeq" id="WP_068853509.1">
    <property type="nucleotide sequence ID" value="NZ_LYDR01000159.1"/>
</dbReference>
<gene>
    <name evidence="3" type="ORF">A6X21_15180</name>
</gene>
<evidence type="ECO:0000313" key="3">
    <source>
        <dbReference type="EMBL" id="ODA27889.1"/>
    </source>
</evidence>
<keyword evidence="4" id="KW-1185">Reference proteome</keyword>
<evidence type="ECO:0000313" key="4">
    <source>
        <dbReference type="Proteomes" id="UP000094828"/>
    </source>
</evidence>
<dbReference type="SUPFAM" id="SSF54523">
    <property type="entry name" value="Pili subunits"/>
    <property type="match status" value="1"/>
</dbReference>
<keyword evidence="1" id="KW-0812">Transmembrane</keyword>
<comment type="caution">
    <text evidence="3">The sequence shown here is derived from an EMBL/GenBank/DDBJ whole genome shotgun (WGS) entry which is preliminary data.</text>
</comment>
<keyword evidence="1" id="KW-0472">Membrane</keyword>